<feature type="non-terminal residue" evidence="2">
    <location>
        <position position="110"/>
    </location>
</feature>
<proteinExistence type="predicted"/>
<evidence type="ECO:0000313" key="2">
    <source>
        <dbReference type="EMBL" id="ACY68089.1"/>
    </source>
</evidence>
<protein>
    <submittedName>
        <fullName evidence="2">Variable charge Y-linked palindromic region P8</fullName>
    </submittedName>
</protein>
<sequence>MSPKPRASGPPAKAKETGKRKSSSQPSPSGPKKKVSDPPKLLLVFPSPLSSQEASPVLTWHNPPTRPPPLLRTRPCSQPPPSSSLNQSPSVISLLSFQTTKVAEKGEAVR</sequence>
<dbReference type="EMBL" id="GU059556">
    <property type="protein sequence ID" value="ACY68089.1"/>
    <property type="molecule type" value="Genomic_DNA"/>
</dbReference>
<feature type="region of interest" description="Disordered" evidence="1">
    <location>
        <begin position="1"/>
        <end position="89"/>
    </location>
</feature>
<gene>
    <name evidence="2" type="primary">VCY@</name>
</gene>
<dbReference type="InterPro" id="IPR026653">
    <property type="entry name" value="VCX/VCY1"/>
</dbReference>
<reference evidence="2" key="1">
    <citation type="submission" date="2009-10" db="EMBL/GenBank/DDBJ databases">
        <authorList>
            <person name="Zabek T."/>
        </authorList>
    </citation>
    <scope>NUCLEOTIDE SEQUENCE</scope>
</reference>
<evidence type="ECO:0000256" key="1">
    <source>
        <dbReference type="SAM" id="MobiDB-lite"/>
    </source>
</evidence>
<dbReference type="AlphaFoldDB" id="D1LU80"/>
<name>D1LU80_HORSE</name>
<organism evidence="2">
    <name type="scientific">Equus caballus</name>
    <name type="common">Horse</name>
    <dbReference type="NCBI Taxonomy" id="9796"/>
    <lineage>
        <taxon>Eukaryota</taxon>
        <taxon>Metazoa</taxon>
        <taxon>Chordata</taxon>
        <taxon>Craniata</taxon>
        <taxon>Vertebrata</taxon>
        <taxon>Euteleostomi</taxon>
        <taxon>Mammalia</taxon>
        <taxon>Eutheria</taxon>
        <taxon>Laurasiatheria</taxon>
        <taxon>Perissodactyla</taxon>
        <taxon>Equidae</taxon>
        <taxon>Equus</taxon>
    </lineage>
</organism>
<feature type="non-terminal residue" evidence="2">
    <location>
        <position position="1"/>
    </location>
</feature>
<dbReference type="Pfam" id="PF15231">
    <property type="entry name" value="VCX_VCY"/>
    <property type="match status" value="1"/>
</dbReference>
<accession>D1LU80</accession>